<dbReference type="InterPro" id="IPR043144">
    <property type="entry name" value="Mal/L-sulf/L-lact_DH-like_ah"/>
</dbReference>
<evidence type="ECO:0000256" key="2">
    <source>
        <dbReference type="ARBA" id="ARBA00023002"/>
    </source>
</evidence>
<dbReference type="PANTHER" id="PTHR11091">
    <property type="entry name" value="OXIDOREDUCTASE-RELATED"/>
    <property type="match status" value="1"/>
</dbReference>
<evidence type="ECO:0000313" key="3">
    <source>
        <dbReference type="EMBL" id="RAI34598.1"/>
    </source>
</evidence>
<dbReference type="Gene3D" id="3.30.1370.60">
    <property type="entry name" value="Hypothetical oxidoreductase yiak, domain 2"/>
    <property type="match status" value="1"/>
</dbReference>
<dbReference type="Proteomes" id="UP000248863">
    <property type="component" value="Unassembled WGS sequence"/>
</dbReference>
<dbReference type="InterPro" id="IPR043143">
    <property type="entry name" value="Mal/L-sulf/L-lact_DH-like_NADP"/>
</dbReference>
<dbReference type="EMBL" id="NPEU01000300">
    <property type="protein sequence ID" value="RAI34598.1"/>
    <property type="molecule type" value="Genomic_DNA"/>
</dbReference>
<name>A0A327KH49_9BRAD</name>
<dbReference type="PANTHER" id="PTHR11091:SF0">
    <property type="entry name" value="MALATE DEHYDROGENASE"/>
    <property type="match status" value="1"/>
</dbReference>
<evidence type="ECO:0000256" key="1">
    <source>
        <dbReference type="ARBA" id="ARBA00006056"/>
    </source>
</evidence>
<dbReference type="InterPro" id="IPR003767">
    <property type="entry name" value="Malate/L-lactate_DH-like"/>
</dbReference>
<keyword evidence="2" id="KW-0560">Oxidoreductase</keyword>
<organism evidence="3 4">
    <name type="scientific">Rhodoplanes elegans</name>
    <dbReference type="NCBI Taxonomy" id="29408"/>
    <lineage>
        <taxon>Bacteria</taxon>
        <taxon>Pseudomonadati</taxon>
        <taxon>Pseudomonadota</taxon>
        <taxon>Alphaproteobacteria</taxon>
        <taxon>Hyphomicrobiales</taxon>
        <taxon>Nitrobacteraceae</taxon>
        <taxon>Rhodoplanes</taxon>
    </lineage>
</organism>
<protein>
    <recommendedName>
        <fullName evidence="5">Lactate dehydrogenase</fullName>
    </recommendedName>
</protein>
<comment type="caution">
    <text evidence="3">The sequence shown here is derived from an EMBL/GenBank/DDBJ whole genome shotgun (WGS) entry which is preliminary data.</text>
</comment>
<dbReference type="Pfam" id="PF02615">
    <property type="entry name" value="Ldh_2"/>
    <property type="match status" value="1"/>
</dbReference>
<dbReference type="SUPFAM" id="SSF89733">
    <property type="entry name" value="L-sulfolactate dehydrogenase-like"/>
    <property type="match status" value="1"/>
</dbReference>
<dbReference type="RefSeq" id="WP_111358990.1">
    <property type="nucleotide sequence ID" value="NZ_NHSK01000097.1"/>
</dbReference>
<dbReference type="GO" id="GO:0016491">
    <property type="term" value="F:oxidoreductase activity"/>
    <property type="evidence" value="ECO:0007669"/>
    <property type="project" value="UniProtKB-KW"/>
</dbReference>
<evidence type="ECO:0000313" key="4">
    <source>
        <dbReference type="Proteomes" id="UP000248863"/>
    </source>
</evidence>
<gene>
    <name evidence="3" type="ORF">CH338_20630</name>
</gene>
<proteinExistence type="inferred from homology"/>
<reference evidence="3 4" key="1">
    <citation type="submission" date="2017-07" db="EMBL/GenBank/DDBJ databases">
        <title>Draft Genome Sequences of Select Purple Nonsulfur Bacteria.</title>
        <authorList>
            <person name="Lasarre B."/>
            <person name="Mckinlay J.B."/>
        </authorList>
    </citation>
    <scope>NUCLEOTIDE SEQUENCE [LARGE SCALE GENOMIC DNA]</scope>
    <source>
        <strain evidence="3 4">DSM 11907</strain>
    </source>
</reference>
<accession>A0A327KH49</accession>
<comment type="similarity">
    <text evidence="1">Belongs to the LDH2/MDH2 oxidoreductase family.</text>
</comment>
<evidence type="ECO:0008006" key="5">
    <source>
        <dbReference type="Google" id="ProtNLM"/>
    </source>
</evidence>
<sequence>MNAPQKPTTSVRRAPATAVESLIADCLAAAGAPRDDAETVAALMTEADLTGADAHGVFRLPQYARRLKAGGFNRTPKIRVERTAPATALVDGDNGMGHLVVKRAAATAIELARETGVAWVGVRGSNHAGSAGLYAEMPVAHGMVGLYSAVASANHMAVWGGNELLLGTNPLAVAVPTGAGPMVLDMATTVVSYGTIKKHTLQGLPMPEGWLIDRETGEPITDPAQSGRGLLLPIGGYKGSGLALMLGALAGVLNGAAFGRDCVDFNADDTSVTNTGQFVVAIDVARFVGLDRFVAEVDRHVADLRATGRMQGVETIRLPGDRRRECRAEREASGIPLPEALIVQLDKVAAEFSVPPVFSR</sequence>
<dbReference type="AlphaFoldDB" id="A0A327KH49"/>
<dbReference type="Gene3D" id="1.10.1530.10">
    <property type="match status" value="1"/>
</dbReference>
<dbReference type="OrthoDB" id="9811519at2"/>
<keyword evidence="4" id="KW-1185">Reference proteome</keyword>
<dbReference type="InterPro" id="IPR036111">
    <property type="entry name" value="Mal/L-sulfo/L-lacto_DH-like_sf"/>
</dbReference>